<dbReference type="InterPro" id="IPR004692">
    <property type="entry name" value="SecG"/>
</dbReference>
<reference evidence="11 12" key="1">
    <citation type="submission" date="2016-12" db="EMBL/GenBank/DDBJ databases">
        <authorList>
            <person name="Song W.-J."/>
            <person name="Kurnit D.M."/>
        </authorList>
    </citation>
    <scope>NUCLEOTIDE SEQUENCE [LARGE SCALE GENOMIC DNA]</scope>
    <source>
        <strain evidence="11 12">DSM 11393</strain>
    </source>
</reference>
<dbReference type="AlphaFoldDB" id="A0A1M7S195"/>
<evidence type="ECO:0000256" key="9">
    <source>
        <dbReference type="ARBA" id="ARBA00023136"/>
    </source>
</evidence>
<keyword evidence="5 10" id="KW-0812">Transmembrane</keyword>
<dbReference type="STRING" id="1121455.SAMN02745728_00424"/>
<evidence type="ECO:0000313" key="12">
    <source>
        <dbReference type="Proteomes" id="UP000186469"/>
    </source>
</evidence>
<keyword evidence="8 10" id="KW-0811">Translocation</keyword>
<organism evidence="11 12">
    <name type="scientific">Desulfovibrio litoralis DSM 11393</name>
    <dbReference type="NCBI Taxonomy" id="1121455"/>
    <lineage>
        <taxon>Bacteria</taxon>
        <taxon>Pseudomonadati</taxon>
        <taxon>Thermodesulfobacteriota</taxon>
        <taxon>Desulfovibrionia</taxon>
        <taxon>Desulfovibrionales</taxon>
        <taxon>Desulfovibrionaceae</taxon>
        <taxon>Desulfovibrio</taxon>
    </lineage>
</organism>
<evidence type="ECO:0000256" key="8">
    <source>
        <dbReference type="ARBA" id="ARBA00023010"/>
    </source>
</evidence>
<comment type="caution">
    <text evidence="10">Lacks conserved residue(s) required for the propagation of feature annotation.</text>
</comment>
<keyword evidence="4 10" id="KW-1003">Cell membrane</keyword>
<dbReference type="Pfam" id="PF03840">
    <property type="entry name" value="SecG"/>
    <property type="match status" value="1"/>
</dbReference>
<keyword evidence="9 10" id="KW-0472">Membrane</keyword>
<dbReference type="PANTHER" id="PTHR34182">
    <property type="entry name" value="PROTEIN-EXPORT MEMBRANE PROTEIN SECG"/>
    <property type="match status" value="1"/>
</dbReference>
<comment type="function">
    <text evidence="10">Involved in protein export. Participates in an early event of protein translocation.</text>
</comment>
<protein>
    <recommendedName>
        <fullName evidence="10">Protein-export membrane protein SecG</fullName>
    </recommendedName>
</protein>
<dbReference type="Proteomes" id="UP000186469">
    <property type="component" value="Unassembled WGS sequence"/>
</dbReference>
<proteinExistence type="inferred from homology"/>
<sequence length="103" mass="10771">MQTLVLTLHIIVCILLVILVLLQSGKEGMGVIFGGGSGSVFGSSGAGGILVKLTAFTALIFLCTSLAYNIIISKPKNKSILDTVIPIEEVNKPVQTNQTTPSN</sequence>
<gene>
    <name evidence="11" type="ORF">SAMN02745728_00424</name>
</gene>
<evidence type="ECO:0000256" key="2">
    <source>
        <dbReference type="ARBA" id="ARBA00008445"/>
    </source>
</evidence>
<dbReference type="GO" id="GO:0043952">
    <property type="term" value="P:protein transport by the Sec complex"/>
    <property type="evidence" value="ECO:0007669"/>
    <property type="project" value="TreeGrafter"/>
</dbReference>
<dbReference type="GO" id="GO:0009306">
    <property type="term" value="P:protein secretion"/>
    <property type="evidence" value="ECO:0007669"/>
    <property type="project" value="UniProtKB-UniRule"/>
</dbReference>
<evidence type="ECO:0000256" key="10">
    <source>
        <dbReference type="RuleBase" id="RU365087"/>
    </source>
</evidence>
<dbReference type="PANTHER" id="PTHR34182:SF1">
    <property type="entry name" value="PROTEIN-EXPORT MEMBRANE PROTEIN SECG"/>
    <property type="match status" value="1"/>
</dbReference>
<evidence type="ECO:0000256" key="6">
    <source>
        <dbReference type="ARBA" id="ARBA00022927"/>
    </source>
</evidence>
<dbReference type="EMBL" id="FRDI01000002">
    <property type="protein sequence ID" value="SHN52124.1"/>
    <property type="molecule type" value="Genomic_DNA"/>
</dbReference>
<evidence type="ECO:0000256" key="1">
    <source>
        <dbReference type="ARBA" id="ARBA00004651"/>
    </source>
</evidence>
<keyword evidence="7 10" id="KW-1133">Transmembrane helix</keyword>
<dbReference type="GO" id="GO:0005886">
    <property type="term" value="C:plasma membrane"/>
    <property type="evidence" value="ECO:0007669"/>
    <property type="project" value="UniProtKB-SubCell"/>
</dbReference>
<evidence type="ECO:0000256" key="7">
    <source>
        <dbReference type="ARBA" id="ARBA00022989"/>
    </source>
</evidence>
<name>A0A1M7S195_9BACT</name>
<evidence type="ECO:0000313" key="11">
    <source>
        <dbReference type="EMBL" id="SHN52124.1"/>
    </source>
</evidence>
<dbReference type="GO" id="GO:0065002">
    <property type="term" value="P:intracellular protein transmembrane transport"/>
    <property type="evidence" value="ECO:0007669"/>
    <property type="project" value="TreeGrafter"/>
</dbReference>
<dbReference type="RefSeq" id="WP_072696006.1">
    <property type="nucleotide sequence ID" value="NZ_FRDI01000002.1"/>
</dbReference>
<keyword evidence="6 10" id="KW-0653">Protein transport</keyword>
<keyword evidence="12" id="KW-1185">Reference proteome</keyword>
<feature type="transmembrane region" description="Helical" evidence="10">
    <location>
        <begin position="46"/>
        <end position="71"/>
    </location>
</feature>
<evidence type="ECO:0000256" key="4">
    <source>
        <dbReference type="ARBA" id="ARBA00022475"/>
    </source>
</evidence>
<dbReference type="GO" id="GO:0015450">
    <property type="term" value="F:protein-transporting ATPase activity"/>
    <property type="evidence" value="ECO:0007669"/>
    <property type="project" value="UniProtKB-UniRule"/>
</dbReference>
<dbReference type="NCBIfam" id="TIGR00810">
    <property type="entry name" value="secG"/>
    <property type="match status" value="1"/>
</dbReference>
<accession>A0A1M7S195</accession>
<evidence type="ECO:0000256" key="3">
    <source>
        <dbReference type="ARBA" id="ARBA00022448"/>
    </source>
</evidence>
<comment type="similarity">
    <text evidence="2 10">Belongs to the SecG family.</text>
</comment>
<comment type="subcellular location">
    <subcellularLocation>
        <location evidence="1 10">Cell membrane</location>
        <topology evidence="1 10">Multi-pass membrane protein</topology>
    </subcellularLocation>
</comment>
<dbReference type="PRINTS" id="PR01651">
    <property type="entry name" value="SECGEXPORT"/>
</dbReference>
<keyword evidence="3 10" id="KW-0813">Transport</keyword>
<evidence type="ECO:0000256" key="5">
    <source>
        <dbReference type="ARBA" id="ARBA00022692"/>
    </source>
</evidence>